<dbReference type="VEuPathDB" id="VectorBase:ISCI014920"/>
<evidence type="ECO:0000313" key="1">
    <source>
        <dbReference type="EMBL" id="EEC18803.1"/>
    </source>
</evidence>
<dbReference type="EMBL" id="DS948633">
    <property type="protein sequence ID" value="EEC18803.1"/>
    <property type="molecule type" value="Genomic_DNA"/>
</dbReference>
<proteinExistence type="predicted"/>
<evidence type="ECO:0000313" key="2">
    <source>
        <dbReference type="EnsemblMetazoa" id="ISCW014920-PA"/>
    </source>
</evidence>
<name>B7QIY1_IXOSC</name>
<organism>
    <name type="scientific">Ixodes scapularis</name>
    <name type="common">Black-legged tick</name>
    <name type="synonym">Deer tick</name>
    <dbReference type="NCBI Taxonomy" id="6945"/>
    <lineage>
        <taxon>Eukaryota</taxon>
        <taxon>Metazoa</taxon>
        <taxon>Ecdysozoa</taxon>
        <taxon>Arthropoda</taxon>
        <taxon>Chelicerata</taxon>
        <taxon>Arachnida</taxon>
        <taxon>Acari</taxon>
        <taxon>Parasitiformes</taxon>
        <taxon>Ixodida</taxon>
        <taxon>Ixodoidea</taxon>
        <taxon>Ixodidae</taxon>
        <taxon>Ixodinae</taxon>
        <taxon>Ixodes</taxon>
    </lineage>
</organism>
<dbReference type="AlphaFoldDB" id="B7QIY1"/>
<dbReference type="EMBL" id="ABJB010646228">
    <property type="status" value="NOT_ANNOTATED_CDS"/>
    <property type="molecule type" value="Genomic_DNA"/>
</dbReference>
<accession>B7QIY1</accession>
<protein>
    <submittedName>
        <fullName evidence="1 2">Uncharacterized protein</fullName>
    </submittedName>
</protein>
<evidence type="ECO:0000313" key="3">
    <source>
        <dbReference type="Proteomes" id="UP000001555"/>
    </source>
</evidence>
<dbReference type="VEuPathDB" id="VectorBase:ISCW014920"/>
<dbReference type="HOGENOM" id="CLU_1867377_0_0_1"/>
<reference evidence="2" key="2">
    <citation type="submission" date="2020-05" db="UniProtKB">
        <authorList>
            <consortium name="EnsemblMetazoa"/>
        </authorList>
    </citation>
    <scope>IDENTIFICATION</scope>
    <source>
        <strain evidence="2">wikel</strain>
    </source>
</reference>
<dbReference type="PaxDb" id="6945-B7QIY1"/>
<reference evidence="1 3" key="1">
    <citation type="submission" date="2008-03" db="EMBL/GenBank/DDBJ databases">
        <title>Annotation of Ixodes scapularis.</title>
        <authorList>
            <consortium name="Ixodes scapularis Genome Project Consortium"/>
            <person name="Caler E."/>
            <person name="Hannick L.I."/>
            <person name="Bidwell S."/>
            <person name="Joardar V."/>
            <person name="Thiagarajan M."/>
            <person name="Amedeo P."/>
            <person name="Galinsky K.J."/>
            <person name="Schobel S."/>
            <person name="Inman J."/>
            <person name="Hostetler J."/>
            <person name="Miller J."/>
            <person name="Hammond M."/>
            <person name="Megy K."/>
            <person name="Lawson D."/>
            <person name="Kodira C."/>
            <person name="Sutton G."/>
            <person name="Meyer J."/>
            <person name="Hill C.A."/>
            <person name="Birren B."/>
            <person name="Nene V."/>
            <person name="Collins F."/>
            <person name="Alarcon-Chaidez F."/>
            <person name="Wikel S."/>
            <person name="Strausberg R."/>
        </authorList>
    </citation>
    <scope>NUCLEOTIDE SEQUENCE [LARGE SCALE GENOMIC DNA]</scope>
    <source>
        <strain evidence="3">Wikel</strain>
        <strain evidence="1">Wikel colony</strain>
    </source>
</reference>
<dbReference type="STRING" id="6945.B7QIY1"/>
<keyword evidence="3" id="KW-1185">Reference proteome</keyword>
<dbReference type="Proteomes" id="UP000001555">
    <property type="component" value="Unassembled WGS sequence"/>
</dbReference>
<dbReference type="InParanoid" id="B7QIY1"/>
<dbReference type="EMBL" id="ABJB010262453">
    <property type="status" value="NOT_ANNOTATED_CDS"/>
    <property type="molecule type" value="Genomic_DNA"/>
</dbReference>
<sequence>MYALATSPGFESGGGVVVDERLGAAAAASPGVLVRACSAGRRLSGSRRSEACGQEHAARAMQALTDMELARLEQGGPRHGSLLSLHTSLPSRTSLLGKPLKGGSHPRDAKYRKKQTFMYNFLERPRGYKAAAYHIFL</sequence>
<dbReference type="EnsemblMetazoa" id="ISCW014920-RA">
    <property type="protein sequence ID" value="ISCW014920-PA"/>
    <property type="gene ID" value="ISCW014920"/>
</dbReference>
<gene>
    <name evidence="1" type="ORF">IscW_ISCW014920</name>
</gene>